<evidence type="ECO:0000256" key="1">
    <source>
        <dbReference type="ARBA" id="ARBA00022490"/>
    </source>
</evidence>
<dbReference type="CDD" id="cd02440">
    <property type="entry name" value="AdoMet_MTases"/>
    <property type="match status" value="1"/>
</dbReference>
<evidence type="ECO:0000256" key="3">
    <source>
        <dbReference type="ARBA" id="ARBA00022603"/>
    </source>
</evidence>
<keyword evidence="1 6" id="KW-0963">Cytoplasm</keyword>
<feature type="binding site" evidence="6">
    <location>
        <begin position="130"/>
        <end position="131"/>
    </location>
    <ligand>
        <name>S-adenosyl-L-methionine</name>
        <dbReference type="ChEBI" id="CHEBI:59789"/>
    </ligand>
</feature>
<evidence type="ECO:0000313" key="7">
    <source>
        <dbReference type="EMBL" id="BBK23010.1"/>
    </source>
</evidence>
<dbReference type="AlphaFoldDB" id="A0A6N4TJ19"/>
<comment type="function">
    <text evidence="6">Specifically methylates the N7 position of a guanine in 16S rRNA.</text>
</comment>
<sequence length="236" mass="26848">MSIKFKKEDFFSILEKHGIVLSNRQIEQFEVYAQMLVEWNQKMNLTAITDLDEIYEKHFLDSILPSFDVPLKGSFCDVGAGAGFPSIPLKIVYPDLKITIVETLGKRITFLNALCEKLELKDVECVHARAEEYAKDHREYFDIVSARAVANLTMLSELCIPLVKIGGIFLSLKGANAQEEYDKAKKAISLLGCKEKQRDEKHLSDGSCRVNFVFEKIKPTPKKYPRAFAQIKKNPL</sequence>
<keyword evidence="5 6" id="KW-0949">S-adenosyl-L-methionine</keyword>
<accession>A0A6N4TJ19</accession>
<proteinExistence type="inferred from homology"/>
<comment type="similarity">
    <text evidence="6">Belongs to the methyltransferase superfamily. RNA methyltransferase RsmG family.</text>
</comment>
<dbReference type="Pfam" id="PF02527">
    <property type="entry name" value="GidB"/>
    <property type="match status" value="1"/>
</dbReference>
<dbReference type="GO" id="GO:0005829">
    <property type="term" value="C:cytosol"/>
    <property type="evidence" value="ECO:0007669"/>
    <property type="project" value="TreeGrafter"/>
</dbReference>
<name>A0A6N4TJ19_9FIRM</name>
<evidence type="ECO:0000256" key="4">
    <source>
        <dbReference type="ARBA" id="ARBA00022679"/>
    </source>
</evidence>
<dbReference type="InterPro" id="IPR003682">
    <property type="entry name" value="rRNA_ssu_MeTfrase_G"/>
</dbReference>
<feature type="binding site" evidence="6">
    <location>
        <position position="79"/>
    </location>
    <ligand>
        <name>S-adenosyl-L-methionine</name>
        <dbReference type="ChEBI" id="CHEBI:59789"/>
    </ligand>
</feature>
<gene>
    <name evidence="6 7" type="primary">rsmG</name>
    <name evidence="7" type="ORF">Aargi30884_19130</name>
</gene>
<dbReference type="EC" id="2.1.1.-" evidence="6"/>
<dbReference type="FunFam" id="3.40.50.150:FF:000041">
    <property type="entry name" value="Ribosomal RNA small subunit methyltransferase G"/>
    <property type="match status" value="1"/>
</dbReference>
<dbReference type="EMBL" id="AP019695">
    <property type="protein sequence ID" value="BBK23010.1"/>
    <property type="molecule type" value="Genomic_DNA"/>
</dbReference>
<dbReference type="KEGG" id="aarg:Aargi30884_19130"/>
<reference evidence="8" key="1">
    <citation type="submission" date="2019-05" db="EMBL/GenBank/DDBJ databases">
        <title>Complete genome sequencing of Absiella argi strain JCM 30884.</title>
        <authorList>
            <person name="Sakamoto M."/>
            <person name="Murakami T."/>
            <person name="Mori H."/>
        </authorList>
    </citation>
    <scope>NUCLEOTIDE SEQUENCE [LARGE SCALE GENOMIC DNA]</scope>
    <source>
        <strain evidence="8">JCM 30884</strain>
    </source>
</reference>
<feature type="binding site" evidence="6">
    <location>
        <position position="147"/>
    </location>
    <ligand>
        <name>S-adenosyl-L-methionine</name>
        <dbReference type="ChEBI" id="CHEBI:59789"/>
    </ligand>
</feature>
<comment type="caution">
    <text evidence="6">Lacks conserved residue(s) required for the propagation of feature annotation.</text>
</comment>
<dbReference type="HAMAP" id="MF_00074">
    <property type="entry name" value="16SrRNA_methyltr_G"/>
    <property type="match status" value="1"/>
</dbReference>
<keyword evidence="4 6" id="KW-0808">Transferase</keyword>
<evidence type="ECO:0000256" key="6">
    <source>
        <dbReference type="HAMAP-Rule" id="MF_00074"/>
    </source>
</evidence>
<dbReference type="NCBIfam" id="TIGR00138">
    <property type="entry name" value="rsmG_gidB"/>
    <property type="match status" value="1"/>
</dbReference>
<dbReference type="SUPFAM" id="SSF53335">
    <property type="entry name" value="S-adenosyl-L-methionine-dependent methyltransferases"/>
    <property type="match status" value="1"/>
</dbReference>
<keyword evidence="2 6" id="KW-0698">rRNA processing</keyword>
<dbReference type="RefSeq" id="WP_118277935.1">
    <property type="nucleotide sequence ID" value="NZ_AP019695.1"/>
</dbReference>
<dbReference type="Proteomes" id="UP000464754">
    <property type="component" value="Chromosome"/>
</dbReference>
<feature type="binding site" evidence="6">
    <location>
        <position position="84"/>
    </location>
    <ligand>
        <name>S-adenosyl-L-methionine</name>
        <dbReference type="ChEBI" id="CHEBI:59789"/>
    </ligand>
</feature>
<protein>
    <recommendedName>
        <fullName evidence="6">Ribosomal RNA small subunit methyltransferase G</fullName>
        <ecNumber evidence="6">2.1.1.-</ecNumber>
    </recommendedName>
    <alternativeName>
        <fullName evidence="6">16S rRNA 7-methylguanosine methyltransferase</fullName>
        <shortName evidence="6">16S rRNA m7G methyltransferase</shortName>
    </alternativeName>
</protein>
<keyword evidence="3 6" id="KW-0489">Methyltransferase</keyword>
<evidence type="ECO:0000313" key="8">
    <source>
        <dbReference type="Proteomes" id="UP000464754"/>
    </source>
</evidence>
<organism evidence="7 8">
    <name type="scientific">Amedibacterium intestinale</name>
    <dbReference type="NCBI Taxonomy" id="2583452"/>
    <lineage>
        <taxon>Bacteria</taxon>
        <taxon>Bacillati</taxon>
        <taxon>Bacillota</taxon>
        <taxon>Erysipelotrichia</taxon>
        <taxon>Erysipelotrichales</taxon>
        <taxon>Erysipelotrichaceae</taxon>
        <taxon>Amedibacterium</taxon>
    </lineage>
</organism>
<evidence type="ECO:0000256" key="5">
    <source>
        <dbReference type="ARBA" id="ARBA00022691"/>
    </source>
</evidence>
<dbReference type="PANTHER" id="PTHR31760:SF0">
    <property type="entry name" value="S-ADENOSYL-L-METHIONINE-DEPENDENT METHYLTRANSFERASES SUPERFAMILY PROTEIN"/>
    <property type="match status" value="1"/>
</dbReference>
<evidence type="ECO:0000256" key="2">
    <source>
        <dbReference type="ARBA" id="ARBA00022552"/>
    </source>
</evidence>
<comment type="subcellular location">
    <subcellularLocation>
        <location evidence="6">Cytoplasm</location>
    </subcellularLocation>
</comment>
<keyword evidence="8" id="KW-1185">Reference proteome</keyword>
<dbReference type="InterPro" id="IPR029063">
    <property type="entry name" value="SAM-dependent_MTases_sf"/>
</dbReference>
<dbReference type="Gene3D" id="3.40.50.150">
    <property type="entry name" value="Vaccinia Virus protein VP39"/>
    <property type="match status" value="1"/>
</dbReference>
<dbReference type="PANTHER" id="PTHR31760">
    <property type="entry name" value="S-ADENOSYL-L-METHIONINE-DEPENDENT METHYLTRANSFERASES SUPERFAMILY PROTEIN"/>
    <property type="match status" value="1"/>
</dbReference>
<dbReference type="GO" id="GO:0070043">
    <property type="term" value="F:rRNA (guanine-N7-)-methyltransferase activity"/>
    <property type="evidence" value="ECO:0007669"/>
    <property type="project" value="UniProtKB-UniRule"/>
</dbReference>